<sequence>MSEQTAFQRYEREPAKRVFAAEFRETTYHFKEGSEDKSPTFVLLPTGERCNRVFLVGLLADKKKSEGEAVFYQIKVKDPSGFFFVSAGSYQPEAMHQIASIETPTVEAKPTYVAVIGKPNVFTAPDGRTLVSVRAESVAAVNKQVHDCWILDTATRTLERLEKTDENPDLVKSKEIYKQSPDVWKRMVHEALKTVEI</sequence>
<accession>A0A2V2N0W3</accession>
<dbReference type="Proteomes" id="UP000245657">
    <property type="component" value="Unassembled WGS sequence"/>
</dbReference>
<dbReference type="OrthoDB" id="56523at2157"/>
<dbReference type="AlphaFoldDB" id="A0A2V2N0W3"/>
<organism evidence="1 2">
    <name type="scientific">Methanospirillum lacunae</name>
    <dbReference type="NCBI Taxonomy" id="668570"/>
    <lineage>
        <taxon>Archaea</taxon>
        <taxon>Methanobacteriati</taxon>
        <taxon>Methanobacteriota</taxon>
        <taxon>Stenosarchaea group</taxon>
        <taxon>Methanomicrobia</taxon>
        <taxon>Methanomicrobiales</taxon>
        <taxon>Methanospirillaceae</taxon>
        <taxon>Methanospirillum</taxon>
    </lineage>
</organism>
<gene>
    <name evidence="1" type="ORF">DK846_15585</name>
</gene>
<evidence type="ECO:0000313" key="1">
    <source>
        <dbReference type="EMBL" id="PWR70158.1"/>
    </source>
</evidence>
<comment type="caution">
    <text evidence="1">The sequence shown here is derived from an EMBL/GenBank/DDBJ whole genome shotgun (WGS) entry which is preliminary data.</text>
</comment>
<name>A0A2V2N0W3_9EURY</name>
<dbReference type="GeneID" id="97548310"/>
<proteinExistence type="predicted"/>
<keyword evidence="2" id="KW-1185">Reference proteome</keyword>
<reference evidence="1 2" key="1">
    <citation type="submission" date="2018-05" db="EMBL/GenBank/DDBJ databases">
        <title>Draft genome of Methanospirillum lacunae Ki8-1.</title>
        <authorList>
            <person name="Dueholm M.S."/>
            <person name="Nielsen P.H."/>
            <person name="Bakmann L.F."/>
            <person name="Otzen D.E."/>
        </authorList>
    </citation>
    <scope>NUCLEOTIDE SEQUENCE [LARGE SCALE GENOMIC DNA]</scope>
    <source>
        <strain evidence="1 2">Ki8-1</strain>
    </source>
</reference>
<dbReference type="RefSeq" id="WP_109969920.1">
    <property type="nucleotide sequence ID" value="NZ_CP176093.1"/>
</dbReference>
<protein>
    <submittedName>
        <fullName evidence="1">Nucleic acid-binding protein</fullName>
    </submittedName>
</protein>
<dbReference type="EMBL" id="QGMY01000016">
    <property type="protein sequence ID" value="PWR70158.1"/>
    <property type="molecule type" value="Genomic_DNA"/>
</dbReference>
<evidence type="ECO:0000313" key="2">
    <source>
        <dbReference type="Proteomes" id="UP000245657"/>
    </source>
</evidence>